<keyword evidence="5 7" id="KW-1133">Transmembrane helix</keyword>
<feature type="transmembrane region" description="Helical" evidence="7">
    <location>
        <begin position="251"/>
        <end position="273"/>
    </location>
</feature>
<evidence type="ECO:0000256" key="6">
    <source>
        <dbReference type="ARBA" id="ARBA00023136"/>
    </source>
</evidence>
<organism evidence="9">
    <name type="scientific">uncultured Chloroflexota bacterium</name>
    <dbReference type="NCBI Taxonomy" id="166587"/>
    <lineage>
        <taxon>Bacteria</taxon>
        <taxon>Bacillati</taxon>
        <taxon>Chloroflexota</taxon>
        <taxon>environmental samples</taxon>
    </lineage>
</organism>
<feature type="transmembrane region" description="Helical" evidence="7">
    <location>
        <begin position="171"/>
        <end position="190"/>
    </location>
</feature>
<keyword evidence="6 7" id="KW-0472">Membrane</keyword>
<dbReference type="PROSITE" id="PS50850">
    <property type="entry name" value="MFS"/>
    <property type="match status" value="1"/>
</dbReference>
<dbReference type="GO" id="GO:0022857">
    <property type="term" value="F:transmembrane transporter activity"/>
    <property type="evidence" value="ECO:0007669"/>
    <property type="project" value="InterPro"/>
</dbReference>
<dbReference type="PANTHER" id="PTHR23513">
    <property type="entry name" value="INTEGRAL MEMBRANE EFFLUX PROTEIN-RELATED"/>
    <property type="match status" value="1"/>
</dbReference>
<keyword evidence="2" id="KW-0813">Transport</keyword>
<feature type="transmembrane region" description="Helical" evidence="7">
    <location>
        <begin position="104"/>
        <end position="125"/>
    </location>
</feature>
<evidence type="ECO:0000313" key="9">
    <source>
        <dbReference type="EMBL" id="CAA9235802.1"/>
    </source>
</evidence>
<feature type="transmembrane region" description="Helical" evidence="7">
    <location>
        <begin position="310"/>
        <end position="330"/>
    </location>
</feature>
<reference evidence="9" key="1">
    <citation type="submission" date="2020-02" db="EMBL/GenBank/DDBJ databases">
        <authorList>
            <person name="Meier V. D."/>
        </authorList>
    </citation>
    <scope>NUCLEOTIDE SEQUENCE</scope>
    <source>
        <strain evidence="9">AVDCRST_MAG77</strain>
    </source>
</reference>
<evidence type="ECO:0000256" key="7">
    <source>
        <dbReference type="SAM" id="Phobius"/>
    </source>
</evidence>
<dbReference type="CDD" id="cd06173">
    <property type="entry name" value="MFS_MefA_like"/>
    <property type="match status" value="1"/>
</dbReference>
<gene>
    <name evidence="9" type="ORF">AVDCRST_MAG77-1256</name>
</gene>
<evidence type="ECO:0000256" key="2">
    <source>
        <dbReference type="ARBA" id="ARBA00022448"/>
    </source>
</evidence>
<sequence length="420" mass="43402">MLFFRRVLINRDYALFMAGSFVSAMGSWFQAVAIGWIVLELTDSPFVLGLASFAQMAPLFFLGFFGGVLADRVDRRTLLLWGIGTGSVALAVLAALALADRVTVPAVLLISLVIGLTNTVVWPAWQPFIKELVPDDRLRDAIAFNAARFNLTRVLGPAAAGLLMARTGAPVCLAVAAAGSGAVLLATWLIRRPRGRRAVAPPWLSALAEGIAYVRADGFTLRLLLITGLFGVVVLPYQAFLPAFARDVLSIGAEGLGVLLTAVGGGAVLGAVITGSRHFAARPGLAMACSALLTGAGLMVFATATPPNGFPAWVATAALVLVGFGSIAYLTTANATLQLRVPDHLMGRVMGLWVVMNAGTTPLGSLALGGAAERFGLPEVVLAGGVGGVVLGAFALATRAFSISAMPEPAVSASPVRAIT</sequence>
<feature type="transmembrane region" description="Helical" evidence="7">
    <location>
        <begin position="12"/>
        <end position="39"/>
    </location>
</feature>
<dbReference type="EMBL" id="CADCTC010000081">
    <property type="protein sequence ID" value="CAA9235802.1"/>
    <property type="molecule type" value="Genomic_DNA"/>
</dbReference>
<accession>A0A6J4HYY5</accession>
<evidence type="ECO:0000256" key="4">
    <source>
        <dbReference type="ARBA" id="ARBA00022692"/>
    </source>
</evidence>
<keyword evidence="3" id="KW-1003">Cell membrane</keyword>
<name>A0A6J4HYY5_9CHLR</name>
<evidence type="ECO:0000259" key="8">
    <source>
        <dbReference type="PROSITE" id="PS50850"/>
    </source>
</evidence>
<dbReference type="GO" id="GO:0005886">
    <property type="term" value="C:plasma membrane"/>
    <property type="evidence" value="ECO:0007669"/>
    <property type="project" value="UniProtKB-SubCell"/>
</dbReference>
<proteinExistence type="predicted"/>
<dbReference type="SUPFAM" id="SSF103473">
    <property type="entry name" value="MFS general substrate transporter"/>
    <property type="match status" value="1"/>
</dbReference>
<evidence type="ECO:0000256" key="5">
    <source>
        <dbReference type="ARBA" id="ARBA00022989"/>
    </source>
</evidence>
<evidence type="ECO:0000256" key="3">
    <source>
        <dbReference type="ARBA" id="ARBA00022475"/>
    </source>
</evidence>
<feature type="transmembrane region" description="Helical" evidence="7">
    <location>
        <begin position="223"/>
        <end position="245"/>
    </location>
</feature>
<dbReference type="InterPro" id="IPR010290">
    <property type="entry name" value="TM_effector"/>
</dbReference>
<dbReference type="Pfam" id="PF05977">
    <property type="entry name" value="MFS_3"/>
    <property type="match status" value="1"/>
</dbReference>
<evidence type="ECO:0000256" key="1">
    <source>
        <dbReference type="ARBA" id="ARBA00004651"/>
    </source>
</evidence>
<feature type="transmembrane region" description="Helical" evidence="7">
    <location>
        <begin position="350"/>
        <end position="368"/>
    </location>
</feature>
<protein>
    <recommendedName>
        <fullName evidence="8">Major facilitator superfamily (MFS) profile domain-containing protein</fullName>
    </recommendedName>
</protein>
<feature type="transmembrane region" description="Helical" evidence="7">
    <location>
        <begin position="45"/>
        <end position="66"/>
    </location>
</feature>
<keyword evidence="4 7" id="KW-0812">Transmembrane</keyword>
<feature type="transmembrane region" description="Helical" evidence="7">
    <location>
        <begin position="78"/>
        <end position="98"/>
    </location>
</feature>
<feature type="domain" description="Major facilitator superfamily (MFS) profile" evidence="8">
    <location>
        <begin position="1"/>
        <end position="410"/>
    </location>
</feature>
<dbReference type="AlphaFoldDB" id="A0A6J4HYY5"/>
<feature type="transmembrane region" description="Helical" evidence="7">
    <location>
        <begin position="380"/>
        <end position="397"/>
    </location>
</feature>
<dbReference type="PANTHER" id="PTHR23513:SF11">
    <property type="entry name" value="STAPHYLOFERRIN A TRANSPORTER"/>
    <property type="match status" value="1"/>
</dbReference>
<feature type="transmembrane region" description="Helical" evidence="7">
    <location>
        <begin position="146"/>
        <end position="165"/>
    </location>
</feature>
<dbReference type="InterPro" id="IPR020846">
    <property type="entry name" value="MFS_dom"/>
</dbReference>
<comment type="subcellular location">
    <subcellularLocation>
        <location evidence="1">Cell membrane</location>
        <topology evidence="1">Multi-pass membrane protein</topology>
    </subcellularLocation>
</comment>
<feature type="transmembrane region" description="Helical" evidence="7">
    <location>
        <begin position="285"/>
        <end position="304"/>
    </location>
</feature>
<dbReference type="InterPro" id="IPR036259">
    <property type="entry name" value="MFS_trans_sf"/>
</dbReference>
<dbReference type="Gene3D" id="1.20.1250.20">
    <property type="entry name" value="MFS general substrate transporter like domains"/>
    <property type="match status" value="1"/>
</dbReference>